<evidence type="ECO:0000256" key="2">
    <source>
        <dbReference type="SAM" id="Phobius"/>
    </source>
</evidence>
<gene>
    <name evidence="3" type="ORF">SAMN05446927_1667</name>
</gene>
<evidence type="ECO:0000313" key="3">
    <source>
        <dbReference type="EMBL" id="SOE58932.1"/>
    </source>
</evidence>
<dbReference type="RefSeq" id="WP_062632340.1">
    <property type="nucleotide sequence ID" value="NZ_FCOG02000003.1"/>
</dbReference>
<evidence type="ECO:0000256" key="1">
    <source>
        <dbReference type="SAM" id="MobiDB-lite"/>
    </source>
</evidence>
<dbReference type="EMBL" id="OCSU01000001">
    <property type="protein sequence ID" value="SOE58932.1"/>
    <property type="molecule type" value="Genomic_DNA"/>
</dbReference>
<feature type="compositionally biased region" description="Basic and acidic residues" evidence="1">
    <location>
        <begin position="51"/>
        <end position="66"/>
    </location>
</feature>
<feature type="region of interest" description="Disordered" evidence="1">
    <location>
        <begin position="110"/>
        <end position="206"/>
    </location>
</feature>
<sequence length="339" mass="35746">MSHADTLERRICPVCKRFPAGYADSDVCLICGADTVPVPGTADGQQNTDAMHPETRASRGRADRSNPDPAGGVFFPFESHRPVRKPVWPYVLAVLGAALFVTVYFRHESPQQQSLQPEIESQRGYDSGAVVAPPAGAAPDAVAAASTPPQMAPVPAPTPAPGNANGESTADSASPEAAGTVSSALTDAAPPRPAVPVPAPKAEIPPAKNAVTASELNILNSVRYALKQGDLTDARERFGRLRQGVQARPEARQVSDELIRRERERDAALQRARYCETGKDWSCMAQNAAHAKDLDSGSAQSQVMLSMATSQLRWAKSTRPAPPPRSAVPTPAGPVAAGQ</sequence>
<dbReference type="AlphaFoldDB" id="A0A7Z7N185"/>
<feature type="compositionally biased region" description="Low complexity" evidence="1">
    <location>
        <begin position="126"/>
        <end position="149"/>
    </location>
</feature>
<organism evidence="3 4">
    <name type="scientific">Caballeronia arationis</name>
    <dbReference type="NCBI Taxonomy" id="1777142"/>
    <lineage>
        <taxon>Bacteria</taxon>
        <taxon>Pseudomonadati</taxon>
        <taxon>Pseudomonadota</taxon>
        <taxon>Betaproteobacteria</taxon>
        <taxon>Burkholderiales</taxon>
        <taxon>Burkholderiaceae</taxon>
        <taxon>Caballeronia</taxon>
    </lineage>
</organism>
<feature type="compositionally biased region" description="Pro residues" evidence="1">
    <location>
        <begin position="190"/>
        <end position="199"/>
    </location>
</feature>
<evidence type="ECO:0008006" key="5">
    <source>
        <dbReference type="Google" id="ProtNLM"/>
    </source>
</evidence>
<reference evidence="3 4" key="1">
    <citation type="submission" date="2017-09" db="EMBL/GenBank/DDBJ databases">
        <authorList>
            <person name="Varghese N."/>
            <person name="Submissions S."/>
        </authorList>
    </citation>
    <scope>NUCLEOTIDE SEQUENCE [LARGE SCALE GENOMIC DNA]</scope>
    <source>
        <strain evidence="3 4">OK806</strain>
    </source>
</reference>
<keyword evidence="4" id="KW-1185">Reference proteome</keyword>
<accession>A0A7Z7N185</accession>
<proteinExistence type="predicted"/>
<dbReference type="Proteomes" id="UP000219522">
    <property type="component" value="Unassembled WGS sequence"/>
</dbReference>
<keyword evidence="2" id="KW-0812">Transmembrane</keyword>
<evidence type="ECO:0000313" key="4">
    <source>
        <dbReference type="Proteomes" id="UP000219522"/>
    </source>
</evidence>
<comment type="caution">
    <text evidence="3">The sequence shown here is derived from an EMBL/GenBank/DDBJ whole genome shotgun (WGS) entry which is preliminary data.</text>
</comment>
<keyword evidence="2" id="KW-0472">Membrane</keyword>
<name>A0A7Z7N185_9BURK</name>
<feature type="compositionally biased region" description="Pro residues" evidence="1">
    <location>
        <begin position="150"/>
        <end position="160"/>
    </location>
</feature>
<dbReference type="OrthoDB" id="9132820at2"/>
<protein>
    <recommendedName>
        <fullName evidence="5">Transmembrane protein</fullName>
    </recommendedName>
</protein>
<feature type="region of interest" description="Disordered" evidence="1">
    <location>
        <begin position="310"/>
        <end position="339"/>
    </location>
</feature>
<feature type="transmembrane region" description="Helical" evidence="2">
    <location>
        <begin position="87"/>
        <end position="105"/>
    </location>
</feature>
<feature type="region of interest" description="Disordered" evidence="1">
    <location>
        <begin position="41"/>
        <end position="69"/>
    </location>
</feature>
<feature type="compositionally biased region" description="Low complexity" evidence="1">
    <location>
        <begin position="327"/>
        <end position="339"/>
    </location>
</feature>
<keyword evidence="2" id="KW-1133">Transmembrane helix</keyword>